<keyword evidence="2" id="KW-0808">Transferase</keyword>
<comment type="caution">
    <text evidence="2">The sequence shown here is derived from an EMBL/GenBank/DDBJ whole genome shotgun (WGS) entry which is preliminary data.</text>
</comment>
<evidence type="ECO:0000313" key="3">
    <source>
        <dbReference type="Proteomes" id="UP000249645"/>
    </source>
</evidence>
<evidence type="ECO:0000259" key="1">
    <source>
        <dbReference type="Pfam" id="PF00483"/>
    </source>
</evidence>
<organism evidence="2 3">
    <name type="scientific">Pseudopedobacter saltans</name>
    <dbReference type="NCBI Taxonomy" id="151895"/>
    <lineage>
        <taxon>Bacteria</taxon>
        <taxon>Pseudomonadati</taxon>
        <taxon>Bacteroidota</taxon>
        <taxon>Sphingobacteriia</taxon>
        <taxon>Sphingobacteriales</taxon>
        <taxon>Sphingobacteriaceae</taxon>
        <taxon>Pseudopedobacter</taxon>
    </lineage>
</organism>
<sequence length="133" mass="14794">MDVIILAGGKGTRLQSVISDVPKPMAPINGKPFLYYILSSIKGYNISKIILSIGFKGEIIKNYFGEDFLGIPIEYAEELEPLGTGGGIQFASQFTQDENFIVMNGDTWFPISLLELWDFHLTKQSMISIALKE</sequence>
<dbReference type="PANTHER" id="PTHR22572">
    <property type="entry name" value="SUGAR-1-PHOSPHATE GUANYL TRANSFERASE"/>
    <property type="match status" value="1"/>
</dbReference>
<dbReference type="GO" id="GO:0016740">
    <property type="term" value="F:transferase activity"/>
    <property type="evidence" value="ECO:0007669"/>
    <property type="project" value="UniProtKB-KW"/>
</dbReference>
<dbReference type="Pfam" id="PF00483">
    <property type="entry name" value="NTP_transferase"/>
    <property type="match status" value="1"/>
</dbReference>
<feature type="non-terminal residue" evidence="2">
    <location>
        <position position="133"/>
    </location>
</feature>
<accession>A0A2W5EPE5</accession>
<dbReference type="Proteomes" id="UP000249645">
    <property type="component" value="Unassembled WGS sequence"/>
</dbReference>
<evidence type="ECO:0000313" key="2">
    <source>
        <dbReference type="EMBL" id="PZP43130.1"/>
    </source>
</evidence>
<dbReference type="Gene3D" id="3.90.550.10">
    <property type="entry name" value="Spore Coat Polysaccharide Biosynthesis Protein SpsA, Chain A"/>
    <property type="match status" value="1"/>
</dbReference>
<reference evidence="2 3" key="1">
    <citation type="submission" date="2017-11" db="EMBL/GenBank/DDBJ databases">
        <title>Infants hospitalized years apart are colonized by the same room-sourced microbial strains.</title>
        <authorList>
            <person name="Brooks B."/>
            <person name="Olm M.R."/>
            <person name="Firek B.A."/>
            <person name="Baker R."/>
            <person name="Thomas B.C."/>
            <person name="Morowitz M.J."/>
            <person name="Banfield J.F."/>
        </authorList>
    </citation>
    <scope>NUCLEOTIDE SEQUENCE [LARGE SCALE GENOMIC DNA]</scope>
    <source>
        <strain evidence="2">S2_009_000_R2_76</strain>
    </source>
</reference>
<name>A0A2W5EPE5_9SPHI</name>
<gene>
    <name evidence="2" type="ORF">DI598_16085</name>
</gene>
<dbReference type="SUPFAM" id="SSF53448">
    <property type="entry name" value="Nucleotide-diphospho-sugar transferases"/>
    <property type="match status" value="1"/>
</dbReference>
<proteinExistence type="predicted"/>
<dbReference type="EMBL" id="QFOI01000389">
    <property type="protein sequence ID" value="PZP43130.1"/>
    <property type="molecule type" value="Genomic_DNA"/>
</dbReference>
<dbReference type="InterPro" id="IPR029044">
    <property type="entry name" value="Nucleotide-diphossugar_trans"/>
</dbReference>
<feature type="domain" description="Nucleotidyl transferase" evidence="1">
    <location>
        <begin position="4"/>
        <end position="129"/>
    </location>
</feature>
<dbReference type="InterPro" id="IPR050486">
    <property type="entry name" value="Mannose-1P_guanyltransferase"/>
</dbReference>
<dbReference type="AlphaFoldDB" id="A0A2W5EPE5"/>
<dbReference type="InterPro" id="IPR005835">
    <property type="entry name" value="NTP_transferase_dom"/>
</dbReference>
<protein>
    <submittedName>
        <fullName evidence="2">D-glycero-D-manno-heptose 1-phosphate guanosyltransferase</fullName>
    </submittedName>
</protein>